<feature type="region of interest" description="Disordered" evidence="1">
    <location>
        <begin position="1"/>
        <end position="53"/>
    </location>
</feature>
<gene>
    <name evidence="2" type="ORF">PPTG_20121</name>
</gene>
<evidence type="ECO:0000256" key="1">
    <source>
        <dbReference type="SAM" id="MobiDB-lite"/>
    </source>
</evidence>
<reference evidence="3" key="1">
    <citation type="submission" date="2011-12" db="EMBL/GenBank/DDBJ databases">
        <authorList>
            <consortium name="The Broad Institute Genome Sequencing Platform"/>
            <person name="Russ C."/>
            <person name="Tyler B."/>
            <person name="Panabieres F."/>
            <person name="Shan W."/>
            <person name="Tripathy S."/>
            <person name="Grunwald N."/>
            <person name="Machado M."/>
            <person name="Young S.K."/>
            <person name="Zeng Q."/>
            <person name="Gargeya S."/>
            <person name="Fitzgerald M."/>
            <person name="Haas B."/>
            <person name="Abouelleil A."/>
            <person name="Alvarado L."/>
            <person name="Arachchi H.M."/>
            <person name="Berlin A."/>
            <person name="Chapman S.B."/>
            <person name="Gearin G."/>
            <person name="Goldberg J."/>
            <person name="Griggs A."/>
            <person name="Gujja S."/>
            <person name="Hansen M."/>
            <person name="Heiman D."/>
            <person name="Howarth C."/>
            <person name="Larimer J."/>
            <person name="Lui A."/>
            <person name="MacDonald P.J.P."/>
            <person name="McCowen C."/>
            <person name="Montmayeur A."/>
            <person name="Murphy C."/>
            <person name="Neiman D."/>
            <person name="Pearson M."/>
            <person name="Priest M."/>
            <person name="Roberts A."/>
            <person name="Saif S."/>
            <person name="Shea T."/>
            <person name="Sisk P."/>
            <person name="Stolte C."/>
            <person name="Sykes S."/>
            <person name="Wortman J."/>
            <person name="Nusbaum C."/>
            <person name="Birren B."/>
        </authorList>
    </citation>
    <scope>NUCLEOTIDE SEQUENCE [LARGE SCALE GENOMIC DNA]</scope>
    <source>
        <strain evidence="3">INRA-310</strain>
    </source>
</reference>
<protein>
    <submittedName>
        <fullName evidence="2">Uncharacterized protein</fullName>
    </submittedName>
</protein>
<name>W2PAK7_PHYN3</name>
<dbReference type="RefSeq" id="XP_008917002.1">
    <property type="nucleotide sequence ID" value="XM_008918754.1"/>
</dbReference>
<dbReference type="AlphaFoldDB" id="W2PAK7"/>
<sequence length="96" mass="10557">MERPRRVQDAIRGATERSEAAPKPQVELKEGEKAVDKTVSSERRKGALESTPEDVVGTRVNQFSAIIGRVSSERVELVAQNAENDEESTKGMDSTE</sequence>
<dbReference type="GeneID" id="20188771"/>
<reference evidence="2 3" key="2">
    <citation type="submission" date="2013-11" db="EMBL/GenBank/DDBJ databases">
        <title>The Genome Sequence of Phytophthora parasitica INRA-310.</title>
        <authorList>
            <consortium name="The Broad Institute Genomics Platform"/>
            <person name="Russ C."/>
            <person name="Tyler B."/>
            <person name="Panabieres F."/>
            <person name="Shan W."/>
            <person name="Tripathy S."/>
            <person name="Grunwald N."/>
            <person name="Machado M."/>
            <person name="Johnson C.S."/>
            <person name="Arredondo F."/>
            <person name="Hong C."/>
            <person name="Coffey M."/>
            <person name="Young S.K."/>
            <person name="Zeng Q."/>
            <person name="Gargeya S."/>
            <person name="Fitzgerald M."/>
            <person name="Abouelleil A."/>
            <person name="Alvarado L."/>
            <person name="Chapman S.B."/>
            <person name="Gainer-Dewar J."/>
            <person name="Goldberg J."/>
            <person name="Griggs A."/>
            <person name="Gujja S."/>
            <person name="Hansen M."/>
            <person name="Howarth C."/>
            <person name="Imamovic A."/>
            <person name="Ireland A."/>
            <person name="Larimer J."/>
            <person name="McCowan C."/>
            <person name="Murphy C."/>
            <person name="Pearson M."/>
            <person name="Poon T.W."/>
            <person name="Priest M."/>
            <person name="Roberts A."/>
            <person name="Saif S."/>
            <person name="Shea T."/>
            <person name="Sykes S."/>
            <person name="Wortman J."/>
            <person name="Nusbaum C."/>
            <person name="Birren B."/>
        </authorList>
    </citation>
    <scope>NUCLEOTIDE SEQUENCE [LARGE SCALE GENOMIC DNA]</scope>
    <source>
        <strain evidence="2 3">INRA-310</strain>
    </source>
</reference>
<proteinExistence type="predicted"/>
<dbReference type="Proteomes" id="UP000018817">
    <property type="component" value="Unassembled WGS sequence"/>
</dbReference>
<evidence type="ECO:0000313" key="2">
    <source>
        <dbReference type="EMBL" id="ETM97700.1"/>
    </source>
</evidence>
<dbReference type="VEuPathDB" id="FungiDB:PPTG_20121"/>
<organism evidence="2 3">
    <name type="scientific">Phytophthora nicotianae (strain INRA-310)</name>
    <name type="common">Phytophthora parasitica</name>
    <dbReference type="NCBI Taxonomy" id="761204"/>
    <lineage>
        <taxon>Eukaryota</taxon>
        <taxon>Sar</taxon>
        <taxon>Stramenopiles</taxon>
        <taxon>Oomycota</taxon>
        <taxon>Peronosporomycetes</taxon>
        <taxon>Peronosporales</taxon>
        <taxon>Peronosporaceae</taxon>
        <taxon>Phytophthora</taxon>
    </lineage>
</organism>
<accession>W2PAK7</accession>
<dbReference type="EMBL" id="KI669857">
    <property type="protein sequence ID" value="ETM97700.1"/>
    <property type="molecule type" value="Genomic_DNA"/>
</dbReference>
<feature type="compositionally biased region" description="Basic and acidic residues" evidence="1">
    <location>
        <begin position="1"/>
        <end position="47"/>
    </location>
</feature>
<evidence type="ECO:0000313" key="3">
    <source>
        <dbReference type="Proteomes" id="UP000018817"/>
    </source>
</evidence>